<dbReference type="AlphaFoldDB" id="A0AAD9EHI5"/>
<keyword evidence="2" id="KW-1185">Reference proteome</keyword>
<comment type="caution">
    <text evidence="1">The sequence shown here is derived from an EMBL/GenBank/DDBJ whole genome shotgun (WGS) entry which is preliminary data.</text>
</comment>
<name>A0AAD9EHI5_9PEZI</name>
<sequence>MSLRRDLQVAREQLVNSNEGPGRIGVTAEALETGGSGSRREVVYRRMGTGGEWARLQLARSSSHRLGRQCVSSLDFWDHWVVLGSLPEPAPGAGAGKVMAANERVPGRYAGRLCARARHTWDL</sequence>
<dbReference type="Proteomes" id="UP001243330">
    <property type="component" value="Unassembled WGS sequence"/>
</dbReference>
<protein>
    <submittedName>
        <fullName evidence="1">Uncharacterized protein</fullName>
    </submittedName>
</protein>
<accession>A0AAD9EHI5</accession>
<evidence type="ECO:0000313" key="2">
    <source>
        <dbReference type="Proteomes" id="UP001243330"/>
    </source>
</evidence>
<gene>
    <name evidence="1" type="ORF">CCHR01_12427</name>
</gene>
<dbReference type="EMBL" id="JAQOWY010000291">
    <property type="protein sequence ID" value="KAK1844966.1"/>
    <property type="molecule type" value="Genomic_DNA"/>
</dbReference>
<reference evidence="1" key="1">
    <citation type="submission" date="2023-01" db="EMBL/GenBank/DDBJ databases">
        <title>Colletotrichum chrysophilum M932 genome sequence.</title>
        <authorList>
            <person name="Baroncelli R."/>
        </authorList>
    </citation>
    <scope>NUCLEOTIDE SEQUENCE</scope>
    <source>
        <strain evidence="1">M932</strain>
    </source>
</reference>
<organism evidence="1 2">
    <name type="scientific">Colletotrichum chrysophilum</name>
    <dbReference type="NCBI Taxonomy" id="1836956"/>
    <lineage>
        <taxon>Eukaryota</taxon>
        <taxon>Fungi</taxon>
        <taxon>Dikarya</taxon>
        <taxon>Ascomycota</taxon>
        <taxon>Pezizomycotina</taxon>
        <taxon>Sordariomycetes</taxon>
        <taxon>Hypocreomycetidae</taxon>
        <taxon>Glomerellales</taxon>
        <taxon>Glomerellaceae</taxon>
        <taxon>Colletotrichum</taxon>
        <taxon>Colletotrichum gloeosporioides species complex</taxon>
    </lineage>
</organism>
<evidence type="ECO:0000313" key="1">
    <source>
        <dbReference type="EMBL" id="KAK1844966.1"/>
    </source>
</evidence>
<proteinExistence type="predicted"/>